<protein>
    <submittedName>
        <fullName evidence="1">Uncharacterized protein</fullName>
    </submittedName>
</protein>
<name>A0ACB7NXS8_9PEZI</name>
<evidence type="ECO:0000313" key="2">
    <source>
        <dbReference type="Proteomes" id="UP000724584"/>
    </source>
</evidence>
<sequence length="413" mass="47597">MARRRPGAKKHTSRSKKTYVPGKKGKRQPDQNSRFPKFTHFPAEIQWKIFREVLNGDPHFHVLRVGRVDDAQTRTWKLSFSPVTRKEDNSGYRMYDELSSVNPAAAAAVSHEVALRRRGRLERLPFKILDARIDGAKDLIVFDFARSTVPAMGYFHDDHQILNWQNRIFDSDSLAEQFQNTEKFGIKLSPKHYSCHDMDGNFRCVDRGNWEHASHASRDSAWRLCPKEVAGFLRSFPKLRQFYVIIDPYHGNKKHDHMDLYLKNYFAGTYPNKHATTCSQTPFHGISTIYIPLHHSNALPAFGSPNNPNNNHHHPPHNRTTLPGPFPTLQDLHDMHDMLVAVADHFFLDRLPPQHGRYVGPGEYRLERAVREKLVFGALVAVGRERRNPGPDIEMRANPHPPYAGTADRKEER</sequence>
<dbReference type="Proteomes" id="UP000724584">
    <property type="component" value="Unassembled WGS sequence"/>
</dbReference>
<proteinExistence type="predicted"/>
<keyword evidence="2" id="KW-1185">Reference proteome</keyword>
<evidence type="ECO:0000313" key="1">
    <source>
        <dbReference type="EMBL" id="KAH6623251.1"/>
    </source>
</evidence>
<organism evidence="1 2">
    <name type="scientific">Chaetomium tenue</name>
    <dbReference type="NCBI Taxonomy" id="1854479"/>
    <lineage>
        <taxon>Eukaryota</taxon>
        <taxon>Fungi</taxon>
        <taxon>Dikarya</taxon>
        <taxon>Ascomycota</taxon>
        <taxon>Pezizomycotina</taxon>
        <taxon>Sordariomycetes</taxon>
        <taxon>Sordariomycetidae</taxon>
        <taxon>Sordariales</taxon>
        <taxon>Chaetomiaceae</taxon>
        <taxon>Chaetomium</taxon>
    </lineage>
</organism>
<dbReference type="EMBL" id="JAGIZQ010000006">
    <property type="protein sequence ID" value="KAH6623251.1"/>
    <property type="molecule type" value="Genomic_DNA"/>
</dbReference>
<accession>A0ACB7NXS8</accession>
<gene>
    <name evidence="1" type="ORF">F5144DRAFT_657688</name>
</gene>
<comment type="caution">
    <text evidence="1">The sequence shown here is derived from an EMBL/GenBank/DDBJ whole genome shotgun (WGS) entry which is preliminary data.</text>
</comment>
<reference evidence="1 2" key="1">
    <citation type="journal article" date="2021" name="Nat. Commun.">
        <title>Genetic determinants of endophytism in the Arabidopsis root mycobiome.</title>
        <authorList>
            <person name="Mesny F."/>
            <person name="Miyauchi S."/>
            <person name="Thiergart T."/>
            <person name="Pickel B."/>
            <person name="Atanasova L."/>
            <person name="Karlsson M."/>
            <person name="Huettel B."/>
            <person name="Barry K.W."/>
            <person name="Haridas S."/>
            <person name="Chen C."/>
            <person name="Bauer D."/>
            <person name="Andreopoulos W."/>
            <person name="Pangilinan J."/>
            <person name="LaButti K."/>
            <person name="Riley R."/>
            <person name="Lipzen A."/>
            <person name="Clum A."/>
            <person name="Drula E."/>
            <person name="Henrissat B."/>
            <person name="Kohler A."/>
            <person name="Grigoriev I.V."/>
            <person name="Martin F.M."/>
            <person name="Hacquard S."/>
        </authorList>
    </citation>
    <scope>NUCLEOTIDE SEQUENCE [LARGE SCALE GENOMIC DNA]</scope>
    <source>
        <strain evidence="1 2">MPI-SDFR-AT-0079</strain>
    </source>
</reference>